<proteinExistence type="inferred from homology"/>
<dbReference type="GO" id="GO:0005739">
    <property type="term" value="C:mitochondrion"/>
    <property type="evidence" value="ECO:0007669"/>
    <property type="project" value="TreeGrafter"/>
</dbReference>
<comment type="similarity">
    <text evidence="1">Belongs to the ATP-dependent DNA ligase family.</text>
</comment>
<dbReference type="PANTHER" id="PTHR45674">
    <property type="entry name" value="DNA LIGASE 1/3 FAMILY MEMBER"/>
    <property type="match status" value="1"/>
</dbReference>
<evidence type="ECO:0000259" key="6">
    <source>
        <dbReference type="Pfam" id="PF04675"/>
    </source>
</evidence>
<dbReference type="AlphaFoldDB" id="A0A183HDR3"/>
<dbReference type="InterPro" id="IPR036599">
    <property type="entry name" value="DNA_ligase_N_sf"/>
</dbReference>
<dbReference type="Pfam" id="PF04675">
    <property type="entry name" value="DNA_ligase_A_N"/>
    <property type="match status" value="1"/>
</dbReference>
<dbReference type="GO" id="GO:0006310">
    <property type="term" value="P:DNA recombination"/>
    <property type="evidence" value="ECO:0007669"/>
    <property type="project" value="UniProtKB-KW"/>
</dbReference>
<evidence type="ECO:0000313" key="7">
    <source>
        <dbReference type="EMBL" id="VDO43780.1"/>
    </source>
</evidence>
<dbReference type="SUPFAM" id="SSF117018">
    <property type="entry name" value="ATP-dependent DNA ligase DNA-binding domain"/>
    <property type="match status" value="1"/>
</dbReference>
<evidence type="ECO:0000256" key="2">
    <source>
        <dbReference type="ARBA" id="ARBA00022598"/>
    </source>
</evidence>
<evidence type="ECO:0000313" key="9">
    <source>
        <dbReference type="WBParaSite" id="OFLC_0000562401-mRNA-1"/>
    </source>
</evidence>
<organism evidence="9">
    <name type="scientific">Onchocerca flexuosa</name>
    <dbReference type="NCBI Taxonomy" id="387005"/>
    <lineage>
        <taxon>Eukaryota</taxon>
        <taxon>Metazoa</taxon>
        <taxon>Ecdysozoa</taxon>
        <taxon>Nematoda</taxon>
        <taxon>Chromadorea</taxon>
        <taxon>Rhabditida</taxon>
        <taxon>Spirurina</taxon>
        <taxon>Spiruromorpha</taxon>
        <taxon>Filarioidea</taxon>
        <taxon>Onchocercidae</taxon>
        <taxon>Onchocerca</taxon>
    </lineage>
</organism>
<evidence type="ECO:0000313" key="8">
    <source>
        <dbReference type="Proteomes" id="UP000267606"/>
    </source>
</evidence>
<dbReference type="WBParaSite" id="OFLC_0000562401-mRNA-1">
    <property type="protein sequence ID" value="OFLC_0000562401-mRNA-1"/>
    <property type="gene ID" value="OFLC_0000562401"/>
</dbReference>
<feature type="domain" description="DNA ligase ATP-dependent N-terminal" evidence="6">
    <location>
        <begin position="5"/>
        <end position="119"/>
    </location>
</feature>
<keyword evidence="8" id="KW-1185">Reference proteome</keyword>
<dbReference type="GO" id="GO:0005634">
    <property type="term" value="C:nucleus"/>
    <property type="evidence" value="ECO:0007669"/>
    <property type="project" value="TreeGrafter"/>
</dbReference>
<dbReference type="PANTHER" id="PTHR45674:SF4">
    <property type="entry name" value="DNA LIGASE 1"/>
    <property type="match status" value="1"/>
</dbReference>
<dbReference type="InterPro" id="IPR012308">
    <property type="entry name" value="DNA_ligase_ATP-dep_N"/>
</dbReference>
<dbReference type="GO" id="GO:0003910">
    <property type="term" value="F:DNA ligase (ATP) activity"/>
    <property type="evidence" value="ECO:0007669"/>
    <property type="project" value="InterPro"/>
</dbReference>
<evidence type="ECO:0000256" key="5">
    <source>
        <dbReference type="ARBA" id="ARBA00023204"/>
    </source>
</evidence>
<dbReference type="GO" id="GO:0006281">
    <property type="term" value="P:DNA repair"/>
    <property type="evidence" value="ECO:0007669"/>
    <property type="project" value="UniProtKB-KW"/>
</dbReference>
<keyword evidence="4" id="KW-0233">DNA recombination</keyword>
<evidence type="ECO:0000256" key="1">
    <source>
        <dbReference type="ARBA" id="ARBA00007572"/>
    </source>
</evidence>
<keyword evidence="2" id="KW-0436">Ligase</keyword>
<evidence type="ECO:0000256" key="3">
    <source>
        <dbReference type="ARBA" id="ARBA00022763"/>
    </source>
</evidence>
<keyword evidence="5" id="KW-0234">DNA repair</keyword>
<gene>
    <name evidence="7" type="ORF">OFLC_LOCUS5626</name>
</gene>
<evidence type="ECO:0000256" key="4">
    <source>
        <dbReference type="ARBA" id="ARBA00023172"/>
    </source>
</evidence>
<reference evidence="7 8" key="2">
    <citation type="submission" date="2018-11" db="EMBL/GenBank/DDBJ databases">
        <authorList>
            <consortium name="Pathogen Informatics"/>
        </authorList>
    </citation>
    <scope>NUCLEOTIDE SEQUENCE [LARGE SCALE GENOMIC DNA]</scope>
</reference>
<dbReference type="GO" id="GO:0003677">
    <property type="term" value="F:DNA binding"/>
    <property type="evidence" value="ECO:0007669"/>
    <property type="project" value="InterPro"/>
</dbReference>
<dbReference type="GO" id="GO:1903461">
    <property type="term" value="P:Okazaki fragment processing involved in mitotic DNA replication"/>
    <property type="evidence" value="ECO:0007669"/>
    <property type="project" value="TreeGrafter"/>
</dbReference>
<dbReference type="EMBL" id="UZAJ01004936">
    <property type="protein sequence ID" value="VDO43780.1"/>
    <property type="molecule type" value="Genomic_DNA"/>
</dbReference>
<accession>A0A183HDR3</accession>
<dbReference type="Proteomes" id="UP000267606">
    <property type="component" value="Unassembled WGS sequence"/>
</dbReference>
<dbReference type="InterPro" id="IPR050191">
    <property type="entry name" value="ATP-dep_DNA_ligase"/>
</dbReference>
<dbReference type="STRING" id="387005.A0A183HDR3"/>
<protein>
    <submittedName>
        <fullName evidence="9">DNA_ligase_A_N domain-containing protein</fullName>
    </submittedName>
</protein>
<keyword evidence="3" id="KW-0227">DNA damage</keyword>
<sequence length="123" mass="13481">MFFLSSRLEIIKILASFFGKVLEQTPNELATCVYLCVNKLGPTYEGMELGIADGALMKAIAQATGRKIDKLKEDLNQKGDLGLVAQMSRSNQRILFTPAPLTVTAVFRKLQDMAKTTGAKVNN</sequence>
<reference evidence="9" key="1">
    <citation type="submission" date="2016-06" db="UniProtKB">
        <authorList>
            <consortium name="WormBaseParasite"/>
        </authorList>
    </citation>
    <scope>IDENTIFICATION</scope>
</reference>
<dbReference type="Gene3D" id="1.10.3260.10">
    <property type="entry name" value="DNA ligase, ATP-dependent, N-terminal domain"/>
    <property type="match status" value="1"/>
</dbReference>
<name>A0A183HDR3_9BILA</name>